<feature type="compositionally biased region" description="Polar residues" evidence="2">
    <location>
        <begin position="115"/>
        <end position="137"/>
    </location>
</feature>
<feature type="compositionally biased region" description="Low complexity" evidence="2">
    <location>
        <begin position="1403"/>
        <end position="1415"/>
    </location>
</feature>
<feature type="compositionally biased region" description="Basic and acidic residues" evidence="2">
    <location>
        <begin position="502"/>
        <end position="522"/>
    </location>
</feature>
<feature type="region of interest" description="Disordered" evidence="2">
    <location>
        <begin position="961"/>
        <end position="1073"/>
    </location>
</feature>
<dbReference type="Proteomes" id="UP000008225">
    <property type="component" value="Chromosome 1"/>
</dbReference>
<feature type="compositionally biased region" description="Polar residues" evidence="2">
    <location>
        <begin position="88"/>
        <end position="107"/>
    </location>
</feature>
<dbReference type="HOGENOM" id="CLU_001247_0_0_1"/>
<dbReference type="GO" id="GO:0030154">
    <property type="term" value="P:cell differentiation"/>
    <property type="evidence" value="ECO:0007669"/>
    <property type="project" value="TreeGrafter"/>
</dbReference>
<feature type="region of interest" description="Disordered" evidence="2">
    <location>
        <begin position="49"/>
        <end position="269"/>
    </location>
</feature>
<proteinExistence type="predicted"/>
<dbReference type="Pfam" id="PF07001">
    <property type="entry name" value="BAT2_N"/>
    <property type="match status" value="1"/>
</dbReference>
<feature type="domain" description="BAT2 N-terminal" evidence="3">
    <location>
        <begin position="1"/>
        <end position="188"/>
    </location>
</feature>
<feature type="compositionally biased region" description="Low complexity" evidence="2">
    <location>
        <begin position="588"/>
        <end position="603"/>
    </location>
</feature>
<feature type="compositionally biased region" description="Low complexity" evidence="2">
    <location>
        <begin position="992"/>
        <end position="1001"/>
    </location>
</feature>
<keyword evidence="5" id="KW-1185">Reference proteome</keyword>
<feature type="compositionally biased region" description="Low complexity" evidence="2">
    <location>
        <begin position="1469"/>
        <end position="1482"/>
    </location>
</feature>
<evidence type="ECO:0000256" key="1">
    <source>
        <dbReference type="ARBA" id="ARBA00022553"/>
    </source>
</evidence>
<evidence type="ECO:0000313" key="5">
    <source>
        <dbReference type="Proteomes" id="UP000008225"/>
    </source>
</evidence>
<sequence length="1539" mass="166004">MSDRLGQITKGKDGKSKYSTLSLFDKYKGKSVDAIRSSVIPRHGLQSLGKVAAARRMPPPANLPSLKSENKGNDPNIVIVPKDGTGWANKQDQQDPKSSSATASQPPESLPQPGLQKSVSNLQKPTQSISQENTNSVPGGPKSWAQLNGKPVGHEGGLRGSSRLLSFSPEEFPTLKAAGGQDKAGKEKGVLDLSYGPGPSLRPQNVTSWREGGGRHIISATSLSTSPTELGSRNSSTGDGAPSSACTSDSKDPSLRPAQPVRKGASQFMGNVYHPPTYHDMLPAFMCSPKSSENQGTVERGSFPLPQLRLEPRVPFRQFQINDQDGKENRLGMSRPLHPLRQLVERVPRPTIINAENLKGLDDLDTDADDGWAGLHEEVDYSEKLKFSDDEEEEEVVKDGRPKWNSWDPRRQRQLSMSSADSVDAKRTQEEGKDWAEAVGASRVVRKPPDPQPPSRKLHGWAAGPDYQKSSMSSMFRQQSIEDKEDKPPPRQKFIQSEMSEAVERARKRREEEERRAREERLAACAAKLKQLDQKCKQARKAGEARKQAEKEVPRSPSAEKASPQENGPALCKGSPEFPAQETPTTFPEEAPIASAAVAQSSSSEEEAREAGSPAQEFSKYQKSLPPRFQRQQQQQQQQQQEQLYKMQHWQPVYPPPSHPQRTFYPHHPQMLGFDPRWMMMPSYMDPRITPTRTPVDFYPSALHPSGLMKPMMPQESLNGTGCRSEDQNCVPSLQERKVTPIDPAPVWSPEGYMALQSKGYPLPHPKSSDTLAMDMRVRSPDEALPGGLSGCSSGSSHSPYALERAAHASADLPEASSKKAEKEAKLVAQRPGEQGEAMKQFDLNYGSAVIENCGSSPGEESEVGSLVGEGFIEVLTKKQRRLLEEERRKKEQAVQVPVKGRGLSSRIPPRFAKKQNNLCLEQGDMTVPGSSLGTEIWESSSQALPMQAPASDSWRKAVTAFSSTEPGSAEQGFKSSQGDSGVDLSAESRESSATSSQRSSPYGTLKPEEMSGPGLAEPKADSHKEQAPKPSEQKDSEQGSGQSKEHRPGPIGNERSLKNRKGSEGAERLQGAVVPPVNGVEIHVDSVLPVPPIEFGVNPKDSDFSLAPGSASGPAGSPVVKLQDALASNAGLTQSIPILRRDHHIQRAIGLSPMSFPTADLTLKMESARKAWENSPSLPEQSSPGGAGSGIQPPSSVGASSGVNYSSFGGVSMPPMPVASVAPSASMPGSHLPPLYLDGHVFASQPRLVPQTIPQQQSYQQAAAAQQIPISLHTSLQAQAQLGLRGGLPVSQSQEIFSSLQPFRSQVYMHPSLSPPSTMILSGGTALKPPYSAFPGIQPLEMVKPQSGSPYQPMSGNQALVYEGQLSQAAGLGASQMLDSQLPQLTMPLPRYGSGQQPLILPQSIQLPPGQSLSVGAPRRIPPPGSQPPVLNTSREPSQMEMKGFHFADSKQNVPSGGPMSSPQTYRPSSASPSGKPSGSAVNMGSVQGHYVQQAKQRVDEKPSLGAVKLQEAPSAASQMKRTGAIKPRAVKVEESKA</sequence>
<feature type="compositionally biased region" description="Polar residues" evidence="2">
    <location>
        <begin position="1175"/>
        <end position="1185"/>
    </location>
</feature>
<reference evidence="4" key="3">
    <citation type="submission" date="2025-09" db="UniProtKB">
        <authorList>
            <consortium name="Ensembl"/>
        </authorList>
    </citation>
    <scope>IDENTIFICATION</scope>
</reference>
<evidence type="ECO:0000313" key="4">
    <source>
        <dbReference type="Ensembl" id="ENSCJAP00000015567.3"/>
    </source>
</evidence>
<feature type="compositionally biased region" description="Basic and acidic residues" evidence="2">
    <location>
        <begin position="1019"/>
        <end position="1049"/>
    </location>
</feature>
<feature type="compositionally biased region" description="Basic and acidic residues" evidence="2">
    <location>
        <begin position="480"/>
        <end position="489"/>
    </location>
</feature>
<dbReference type="eggNOG" id="KOG4817">
    <property type="taxonomic scope" value="Eukaryota"/>
</dbReference>
<evidence type="ECO:0000259" key="3">
    <source>
        <dbReference type="Pfam" id="PF07001"/>
    </source>
</evidence>
<feature type="compositionally biased region" description="Polar residues" evidence="2">
    <location>
        <begin position="468"/>
        <end position="479"/>
    </location>
</feature>
<feature type="compositionally biased region" description="Basic and acidic residues" evidence="2">
    <location>
        <begin position="817"/>
        <end position="826"/>
    </location>
</feature>
<feature type="compositionally biased region" description="Polar residues" evidence="2">
    <location>
        <begin position="1451"/>
        <end position="1468"/>
    </location>
</feature>
<gene>
    <name evidence="4" type="primary">PRRC2B</name>
</gene>
<dbReference type="Bgee" id="ENSCJAG00000008416">
    <property type="expression patterns" value="Expressed in frontal cortex and 6 other cell types or tissues"/>
</dbReference>
<dbReference type="PANTHER" id="PTHR14038:SF4">
    <property type="entry name" value="PROTEIN PRRC2B"/>
    <property type="match status" value="1"/>
</dbReference>
<feature type="region of interest" description="Disordered" evidence="2">
    <location>
        <begin position="809"/>
        <end position="834"/>
    </location>
</feature>
<feature type="region of interest" description="Disordered" evidence="2">
    <location>
        <begin position="1449"/>
        <end position="1539"/>
    </location>
</feature>
<feature type="compositionally biased region" description="Low complexity" evidence="2">
    <location>
        <begin position="630"/>
        <end position="643"/>
    </location>
</feature>
<dbReference type="PANTHER" id="PTHR14038">
    <property type="entry name" value="BAT2 HLA-B-ASSOCIATED TRANSCRIPT 2"/>
    <property type="match status" value="1"/>
</dbReference>
<feature type="compositionally biased region" description="Basic and acidic residues" evidence="2">
    <location>
        <begin position="530"/>
        <end position="554"/>
    </location>
</feature>
<protein>
    <submittedName>
        <fullName evidence="4">Proline rich coiled-coil 2B</fullName>
    </submittedName>
</protein>
<name>F7DU89_CALJA</name>
<feature type="region of interest" description="Disordered" evidence="2">
    <location>
        <begin position="1171"/>
        <end position="1200"/>
    </location>
</feature>
<feature type="region of interest" description="Disordered" evidence="2">
    <location>
        <begin position="386"/>
        <end position="645"/>
    </location>
</feature>
<accession>F7DU89</accession>
<dbReference type="Ensembl" id="ENSCJAT00000016449.5">
    <property type="protein sequence ID" value="ENSCJAP00000015567.3"/>
    <property type="gene ID" value="ENSCJAG00000008416.5"/>
</dbReference>
<reference evidence="4" key="2">
    <citation type="submission" date="2025-08" db="UniProtKB">
        <authorList>
            <consortium name="Ensembl"/>
        </authorList>
    </citation>
    <scope>IDENTIFICATION</scope>
</reference>
<feature type="compositionally biased region" description="Polar residues" evidence="2">
    <location>
        <begin position="219"/>
        <end position="248"/>
    </location>
</feature>
<organism evidence="4 5">
    <name type="scientific">Callithrix jacchus</name>
    <name type="common">White-tufted-ear marmoset</name>
    <name type="synonym">Simia Jacchus</name>
    <dbReference type="NCBI Taxonomy" id="9483"/>
    <lineage>
        <taxon>Eukaryota</taxon>
        <taxon>Metazoa</taxon>
        <taxon>Chordata</taxon>
        <taxon>Craniata</taxon>
        <taxon>Vertebrata</taxon>
        <taxon>Euteleostomi</taxon>
        <taxon>Mammalia</taxon>
        <taxon>Eutheria</taxon>
        <taxon>Euarchontoglires</taxon>
        <taxon>Primates</taxon>
        <taxon>Haplorrhini</taxon>
        <taxon>Platyrrhini</taxon>
        <taxon>Cebidae</taxon>
        <taxon>Callitrichinae</taxon>
        <taxon>Callithrix</taxon>
        <taxon>Callithrix</taxon>
    </lineage>
</organism>
<keyword evidence="1" id="KW-0597">Phosphoprotein</keyword>
<dbReference type="GeneTree" id="ENSGT00950000183161"/>
<feature type="compositionally biased region" description="Basic and acidic residues" evidence="2">
    <location>
        <begin position="423"/>
        <end position="436"/>
    </location>
</feature>
<feature type="compositionally biased region" description="Basic and acidic residues" evidence="2">
    <location>
        <begin position="1056"/>
        <end position="1068"/>
    </location>
</feature>
<feature type="region of interest" description="Disordered" evidence="2">
    <location>
        <begin position="1403"/>
        <end position="1436"/>
    </location>
</feature>
<dbReference type="InterPro" id="IPR033184">
    <property type="entry name" value="PRRC2"/>
</dbReference>
<reference evidence="4" key="1">
    <citation type="submission" date="2009-03" db="EMBL/GenBank/DDBJ databases">
        <authorList>
            <person name="Warren W."/>
            <person name="Ye L."/>
            <person name="Minx P."/>
            <person name="Worley K."/>
            <person name="Gibbs R."/>
            <person name="Wilson R.K."/>
        </authorList>
    </citation>
    <scope>NUCLEOTIDE SEQUENCE [LARGE SCALE GENOMIC DNA]</scope>
</reference>
<evidence type="ECO:0000256" key="2">
    <source>
        <dbReference type="SAM" id="MobiDB-lite"/>
    </source>
</evidence>
<dbReference type="InterPro" id="IPR009738">
    <property type="entry name" value="BAT2_N"/>
</dbReference>